<dbReference type="SUPFAM" id="SSF103473">
    <property type="entry name" value="MFS general substrate transporter"/>
    <property type="match status" value="1"/>
</dbReference>
<keyword evidence="2" id="KW-0813">Transport</keyword>
<evidence type="ECO:0000313" key="11">
    <source>
        <dbReference type="Proteomes" id="UP001165962"/>
    </source>
</evidence>
<evidence type="ECO:0000256" key="1">
    <source>
        <dbReference type="ARBA" id="ARBA00004429"/>
    </source>
</evidence>
<dbReference type="PROSITE" id="PS50850">
    <property type="entry name" value="MFS"/>
    <property type="match status" value="1"/>
</dbReference>
<protein>
    <submittedName>
        <fullName evidence="10">MFS transporter</fullName>
    </submittedName>
</protein>
<evidence type="ECO:0000256" key="2">
    <source>
        <dbReference type="ARBA" id="ARBA00022448"/>
    </source>
</evidence>
<feature type="transmembrane region" description="Helical" evidence="8">
    <location>
        <begin position="290"/>
        <end position="313"/>
    </location>
</feature>
<feature type="transmembrane region" description="Helical" evidence="8">
    <location>
        <begin position="266"/>
        <end position="284"/>
    </location>
</feature>
<feature type="transmembrane region" description="Helical" evidence="8">
    <location>
        <begin position="198"/>
        <end position="215"/>
    </location>
</feature>
<reference evidence="10" key="1">
    <citation type="submission" date="2020-03" db="EMBL/GenBank/DDBJ databases">
        <title>Draft sequencing of Paenibacilllus sp. S3N08.</title>
        <authorList>
            <person name="Kim D.-U."/>
        </authorList>
    </citation>
    <scope>NUCLEOTIDE SEQUENCE</scope>
    <source>
        <strain evidence="10">S3N08</strain>
    </source>
</reference>
<evidence type="ECO:0000313" key="10">
    <source>
        <dbReference type="EMBL" id="NHN31260.1"/>
    </source>
</evidence>
<dbReference type="Proteomes" id="UP001165962">
    <property type="component" value="Unassembled WGS sequence"/>
</dbReference>
<keyword evidence="7 8" id="KW-0472">Membrane</keyword>
<evidence type="ECO:0000256" key="3">
    <source>
        <dbReference type="ARBA" id="ARBA00022475"/>
    </source>
</evidence>
<keyword evidence="6 8" id="KW-1133">Transmembrane helix</keyword>
<dbReference type="EMBL" id="JAAOIW010000005">
    <property type="protein sequence ID" value="NHN31260.1"/>
    <property type="molecule type" value="Genomic_DNA"/>
</dbReference>
<accession>A0ABX0JC59</accession>
<dbReference type="InterPro" id="IPR036259">
    <property type="entry name" value="MFS_trans_sf"/>
</dbReference>
<dbReference type="PIRSF" id="PIRSF004925">
    <property type="entry name" value="HcaT"/>
    <property type="match status" value="1"/>
</dbReference>
<dbReference type="InterPro" id="IPR026032">
    <property type="entry name" value="HcaT-like"/>
</dbReference>
<comment type="caution">
    <text evidence="10">The sequence shown here is derived from an EMBL/GenBank/DDBJ whole genome shotgun (WGS) entry which is preliminary data.</text>
</comment>
<feature type="transmembrane region" description="Helical" evidence="8">
    <location>
        <begin position="235"/>
        <end position="254"/>
    </location>
</feature>
<evidence type="ECO:0000256" key="8">
    <source>
        <dbReference type="SAM" id="Phobius"/>
    </source>
</evidence>
<evidence type="ECO:0000256" key="5">
    <source>
        <dbReference type="ARBA" id="ARBA00022692"/>
    </source>
</evidence>
<feature type="domain" description="Major facilitator superfamily (MFS) profile" evidence="9">
    <location>
        <begin position="200"/>
        <end position="386"/>
    </location>
</feature>
<dbReference type="Gene3D" id="1.20.1250.20">
    <property type="entry name" value="MFS general substrate transporter like domains"/>
    <property type="match status" value="2"/>
</dbReference>
<keyword evidence="5 8" id="KW-0812">Transmembrane</keyword>
<gene>
    <name evidence="10" type="ORF">G9U52_15585</name>
</gene>
<dbReference type="Pfam" id="PF12832">
    <property type="entry name" value="MFS_1_like"/>
    <property type="match status" value="1"/>
</dbReference>
<feature type="transmembrane region" description="Helical" evidence="8">
    <location>
        <begin position="70"/>
        <end position="87"/>
    </location>
</feature>
<dbReference type="InterPro" id="IPR024989">
    <property type="entry name" value="MFS_assoc_dom"/>
</dbReference>
<feature type="transmembrane region" description="Helical" evidence="8">
    <location>
        <begin position="325"/>
        <end position="343"/>
    </location>
</feature>
<evidence type="ECO:0000256" key="4">
    <source>
        <dbReference type="ARBA" id="ARBA00022519"/>
    </source>
</evidence>
<keyword evidence="11" id="KW-1185">Reference proteome</keyword>
<comment type="subcellular location">
    <subcellularLocation>
        <location evidence="1">Cell inner membrane</location>
        <topology evidence="1">Multi-pass membrane protein</topology>
    </subcellularLocation>
</comment>
<feature type="transmembrane region" description="Helical" evidence="8">
    <location>
        <begin position="93"/>
        <end position="113"/>
    </location>
</feature>
<feature type="transmembrane region" description="Helical" evidence="8">
    <location>
        <begin position="133"/>
        <end position="153"/>
    </location>
</feature>
<keyword evidence="4" id="KW-0997">Cell inner membrane</keyword>
<dbReference type="PANTHER" id="PTHR23522:SF10">
    <property type="entry name" value="3-PHENYLPROPIONIC ACID TRANSPORTER-RELATED"/>
    <property type="match status" value="1"/>
</dbReference>
<evidence type="ECO:0000256" key="6">
    <source>
        <dbReference type="ARBA" id="ARBA00022989"/>
    </source>
</evidence>
<keyword evidence="3" id="KW-1003">Cell membrane</keyword>
<dbReference type="RefSeq" id="WP_166151116.1">
    <property type="nucleotide sequence ID" value="NZ_JAAOIW010000005.1"/>
</dbReference>
<evidence type="ECO:0000256" key="7">
    <source>
        <dbReference type="ARBA" id="ARBA00023136"/>
    </source>
</evidence>
<feature type="transmembrane region" description="Helical" evidence="8">
    <location>
        <begin position="159"/>
        <end position="177"/>
    </location>
</feature>
<organism evidence="10 11">
    <name type="scientific">Paenibacillus agricola</name>
    <dbReference type="NCBI Taxonomy" id="2716264"/>
    <lineage>
        <taxon>Bacteria</taxon>
        <taxon>Bacillati</taxon>
        <taxon>Bacillota</taxon>
        <taxon>Bacilli</taxon>
        <taxon>Bacillales</taxon>
        <taxon>Paenibacillaceae</taxon>
        <taxon>Paenibacillus</taxon>
    </lineage>
</organism>
<dbReference type="PANTHER" id="PTHR23522">
    <property type="entry name" value="BLL5896 PROTEIN"/>
    <property type="match status" value="1"/>
</dbReference>
<feature type="transmembrane region" description="Helical" evidence="8">
    <location>
        <begin position="355"/>
        <end position="377"/>
    </location>
</feature>
<evidence type="ECO:0000259" key="9">
    <source>
        <dbReference type="PROSITE" id="PS50850"/>
    </source>
</evidence>
<name>A0ABX0JC59_9BACL</name>
<sequence length="386" mass="43003">MNKQIWTLSGLNLTYYATSAVLMPFLPLYFGLKGYSSSQIGLLMMVGPFIAIFAQPLWGYLCDRYNTLKFIIFGLWIMTVASSIGIFQTDAFLWAFVFMLLLYFFMLSAVPLLDSLTIKGAEQNGRSYGSIRLWGSIGFTAVAILAGFILEALGGVQHIAWVYWCAWILPLILLLFLKDEKGSGKKISLKAVGSIVKNRPFLWFLLLVFLLMVPHRMNDGLFVLYLKDLGGSDSMAGWGWALAAFGEIPAFALLGRYMHRFHEMALLGIVAIMYTIRWLLYGLITDPTALMFMQLSHSVTFAVFWIVALQYAVRLVPEEMRSTGLALFSAVFLGLAGITGGFVGGLIKDIWGGQWMYLLGAGMTALAAVLFLGTHIYEQQKAKKTI</sequence>
<dbReference type="InterPro" id="IPR020846">
    <property type="entry name" value="MFS_dom"/>
</dbReference>
<proteinExistence type="predicted"/>
<feature type="transmembrane region" description="Helical" evidence="8">
    <location>
        <begin position="12"/>
        <end position="32"/>
    </location>
</feature>
<feature type="transmembrane region" description="Helical" evidence="8">
    <location>
        <begin position="38"/>
        <end position="58"/>
    </location>
</feature>